<keyword evidence="2" id="KW-1185">Reference proteome</keyword>
<dbReference type="GeneID" id="77675212"/>
<protein>
    <submittedName>
        <fullName evidence="1">Uncharacterized protein</fullName>
    </submittedName>
</protein>
<gene>
    <name evidence="1" type="ORF">NESG_00239</name>
</gene>
<reference evidence="1 2" key="1">
    <citation type="journal article" date="2014" name="Genome Announc.">
        <title>Genome Sequence of the Microsporidian Species Nematocida sp1 Strain ERTm6 (ATCC PRA-372).</title>
        <authorList>
            <person name="Bakowski M.A."/>
            <person name="Priest M."/>
            <person name="Young S."/>
            <person name="Cuomo C.A."/>
            <person name="Troemel E.R."/>
        </authorList>
    </citation>
    <scope>NUCLEOTIDE SEQUENCE [LARGE SCALE GENOMIC DNA]</scope>
    <source>
        <strain evidence="1 2">ERTm6</strain>
    </source>
</reference>
<dbReference type="RefSeq" id="XP_052905718.1">
    <property type="nucleotide sequence ID" value="XM_053047893.1"/>
</dbReference>
<dbReference type="Proteomes" id="UP000054524">
    <property type="component" value="Unassembled WGS sequence"/>
</dbReference>
<dbReference type="OrthoDB" id="2187473at2759"/>
<comment type="caution">
    <text evidence="1">The sequence shown here is derived from an EMBL/GenBank/DDBJ whole genome shotgun (WGS) entry which is preliminary data.</text>
</comment>
<evidence type="ECO:0000313" key="2">
    <source>
        <dbReference type="Proteomes" id="UP000054524"/>
    </source>
</evidence>
<sequence>MFILQRVTTEELTQKINEEGEKQQKRKESVLKWGDTIDMVSALAPSIGTRIG</sequence>
<accession>A0A086J4U5</accession>
<dbReference type="AlphaFoldDB" id="A0A086J4U5"/>
<proteinExistence type="predicted"/>
<dbReference type="HOGENOM" id="CLU_3087777_0_0_1"/>
<name>A0A086J4U5_NEMA1</name>
<dbReference type="EMBL" id="AKIJ01000001">
    <property type="protein sequence ID" value="KFG27163.1"/>
    <property type="molecule type" value="Genomic_DNA"/>
</dbReference>
<organism evidence="1 2">
    <name type="scientific">Nematocida ausubeli (strain ATCC PRA-371 / ERTm2)</name>
    <name type="common">Nematode killer fungus</name>
    <dbReference type="NCBI Taxonomy" id="1913371"/>
    <lineage>
        <taxon>Eukaryota</taxon>
        <taxon>Fungi</taxon>
        <taxon>Fungi incertae sedis</taxon>
        <taxon>Microsporidia</taxon>
        <taxon>Nematocida</taxon>
    </lineage>
</organism>
<evidence type="ECO:0000313" key="1">
    <source>
        <dbReference type="EMBL" id="KFG27163.1"/>
    </source>
</evidence>